<evidence type="ECO:0000256" key="5">
    <source>
        <dbReference type="ARBA" id="ARBA00022723"/>
    </source>
</evidence>
<evidence type="ECO:0000256" key="1">
    <source>
        <dbReference type="ARBA" id="ARBA00001946"/>
    </source>
</evidence>
<dbReference type="InterPro" id="IPR002646">
    <property type="entry name" value="PolA_pol_head_dom"/>
</dbReference>
<keyword evidence="3" id="KW-0819">tRNA processing</keyword>
<dbReference type="Pfam" id="PF12627">
    <property type="entry name" value="PolyA_pol_RNAbd"/>
    <property type="match status" value="1"/>
</dbReference>
<comment type="similarity">
    <text evidence="8">Belongs to the tRNA nucleotidyltransferase/poly(A) polymerase family.</text>
</comment>
<evidence type="ECO:0000313" key="11">
    <source>
        <dbReference type="EMBL" id="GLS23992.1"/>
    </source>
</evidence>
<evidence type="ECO:0000313" key="12">
    <source>
        <dbReference type="Proteomes" id="UP001156882"/>
    </source>
</evidence>
<evidence type="ECO:0000256" key="7">
    <source>
        <dbReference type="ARBA" id="ARBA00022842"/>
    </source>
</evidence>
<sequence>MGTRFPWLNKPPLASLLAALNGGGEEARVVGGSVRNALLGEEVVEWDIATTALPEEVNARARAKGWKTVPTGIEHGTVTVVIDSHPFEVTTLREDIETDGRHAVVRFGRDFRADAFRRDFTINAISLSPDGTLHDYAGGLDDIAARRVRFIGKAEQRIAEDYLRILRLFRFHARYGVGPVDPESLSAAIRSREGLRQLSAERIRAELLKLVMAARAGEVLAEIDGAGFLAIILGGVARVSNFSRLITLEARSGVAPDPVRRLAVLCLFTRLDAERLAKKLRLSNAEAKRFLSIALLLEAERGMPSPSRARELLYRLGQAAFEDGMLALAAQRPDKDFSEVLALPAAWKAPRPPFGGKDIARLGVEPGPRVGRILARAEQAWIDEGFPDNRELRQAILADAVRVTP</sequence>
<keyword evidence="4" id="KW-0548">Nucleotidyltransferase</keyword>
<keyword evidence="5" id="KW-0479">Metal-binding</keyword>
<dbReference type="Gene3D" id="1.10.3090.10">
    <property type="entry name" value="cca-adding enzyme, domain 2"/>
    <property type="match status" value="1"/>
</dbReference>
<keyword evidence="6" id="KW-0547">Nucleotide-binding</keyword>
<dbReference type="SUPFAM" id="SSF81301">
    <property type="entry name" value="Nucleotidyltransferase"/>
    <property type="match status" value="1"/>
</dbReference>
<keyword evidence="7" id="KW-0460">Magnesium</keyword>
<evidence type="ECO:0000256" key="3">
    <source>
        <dbReference type="ARBA" id="ARBA00022694"/>
    </source>
</evidence>
<accession>A0ABQ6CWK1</accession>
<organism evidence="11 12">
    <name type="scientific">Labrys miyagiensis</name>
    <dbReference type="NCBI Taxonomy" id="346912"/>
    <lineage>
        <taxon>Bacteria</taxon>
        <taxon>Pseudomonadati</taxon>
        <taxon>Pseudomonadota</taxon>
        <taxon>Alphaproteobacteria</taxon>
        <taxon>Hyphomicrobiales</taxon>
        <taxon>Xanthobacteraceae</taxon>
        <taxon>Labrys</taxon>
    </lineage>
</organism>
<dbReference type="Pfam" id="PF01743">
    <property type="entry name" value="PolyA_pol"/>
    <property type="match status" value="1"/>
</dbReference>
<evidence type="ECO:0000259" key="9">
    <source>
        <dbReference type="Pfam" id="PF01743"/>
    </source>
</evidence>
<dbReference type="EMBL" id="BSPC01000093">
    <property type="protein sequence ID" value="GLS23992.1"/>
    <property type="molecule type" value="Genomic_DNA"/>
</dbReference>
<comment type="caution">
    <text evidence="11">The sequence shown here is derived from an EMBL/GenBank/DDBJ whole genome shotgun (WGS) entry which is preliminary data.</text>
</comment>
<evidence type="ECO:0000256" key="8">
    <source>
        <dbReference type="RuleBase" id="RU003953"/>
    </source>
</evidence>
<proteinExistence type="inferred from homology"/>
<keyword evidence="12" id="KW-1185">Reference proteome</keyword>
<evidence type="ECO:0000259" key="10">
    <source>
        <dbReference type="Pfam" id="PF12627"/>
    </source>
</evidence>
<feature type="domain" description="tRNA nucleotidyltransferase/poly(A) polymerase RNA and SrmB- binding" evidence="10">
    <location>
        <begin position="180"/>
        <end position="233"/>
    </location>
</feature>
<dbReference type="InterPro" id="IPR050264">
    <property type="entry name" value="Bact_CCA-adding_enz_type3_sf"/>
</dbReference>
<protein>
    <submittedName>
        <fullName evidence="11">Poly(A) polymerase</fullName>
    </submittedName>
</protein>
<dbReference type="SUPFAM" id="SSF81891">
    <property type="entry name" value="Poly A polymerase C-terminal region-like"/>
    <property type="match status" value="1"/>
</dbReference>
<dbReference type="PANTHER" id="PTHR46173:SF1">
    <property type="entry name" value="CCA TRNA NUCLEOTIDYLTRANSFERASE 1, MITOCHONDRIAL"/>
    <property type="match status" value="1"/>
</dbReference>
<dbReference type="Gene3D" id="3.30.460.10">
    <property type="entry name" value="Beta Polymerase, domain 2"/>
    <property type="match status" value="1"/>
</dbReference>
<feature type="domain" description="Poly A polymerase head" evidence="9">
    <location>
        <begin position="27"/>
        <end position="149"/>
    </location>
</feature>
<keyword evidence="2 8" id="KW-0808">Transferase</keyword>
<evidence type="ECO:0000256" key="4">
    <source>
        <dbReference type="ARBA" id="ARBA00022695"/>
    </source>
</evidence>
<comment type="cofactor">
    <cofactor evidence="1">
        <name>Mg(2+)</name>
        <dbReference type="ChEBI" id="CHEBI:18420"/>
    </cofactor>
</comment>
<name>A0ABQ6CWK1_9HYPH</name>
<dbReference type="Proteomes" id="UP001156882">
    <property type="component" value="Unassembled WGS sequence"/>
</dbReference>
<dbReference type="PANTHER" id="PTHR46173">
    <property type="entry name" value="CCA TRNA NUCLEOTIDYLTRANSFERASE 1, MITOCHONDRIAL"/>
    <property type="match status" value="1"/>
</dbReference>
<evidence type="ECO:0000256" key="6">
    <source>
        <dbReference type="ARBA" id="ARBA00022741"/>
    </source>
</evidence>
<keyword evidence="8" id="KW-0694">RNA-binding</keyword>
<reference evidence="12" key="1">
    <citation type="journal article" date="2019" name="Int. J. Syst. Evol. Microbiol.">
        <title>The Global Catalogue of Microorganisms (GCM) 10K type strain sequencing project: providing services to taxonomists for standard genome sequencing and annotation.</title>
        <authorList>
            <consortium name="The Broad Institute Genomics Platform"/>
            <consortium name="The Broad Institute Genome Sequencing Center for Infectious Disease"/>
            <person name="Wu L."/>
            <person name="Ma J."/>
        </authorList>
    </citation>
    <scope>NUCLEOTIDE SEQUENCE [LARGE SCALE GENOMIC DNA]</scope>
    <source>
        <strain evidence="12">NBRC 101365</strain>
    </source>
</reference>
<dbReference type="InterPro" id="IPR032828">
    <property type="entry name" value="PolyA_RNA-bd"/>
</dbReference>
<evidence type="ECO:0000256" key="2">
    <source>
        <dbReference type="ARBA" id="ARBA00022679"/>
    </source>
</evidence>
<dbReference type="InterPro" id="IPR043519">
    <property type="entry name" value="NT_sf"/>
</dbReference>
<dbReference type="RefSeq" id="WP_284316911.1">
    <property type="nucleotide sequence ID" value="NZ_BSPC01000093.1"/>
</dbReference>
<dbReference type="CDD" id="cd05398">
    <property type="entry name" value="NT_ClassII-CCAase"/>
    <property type="match status" value="1"/>
</dbReference>
<gene>
    <name evidence="11" type="primary">papS</name>
    <name evidence="11" type="ORF">GCM10007874_70130</name>
</gene>